<protein>
    <submittedName>
        <fullName evidence="1">Uncharacterized protein</fullName>
    </submittedName>
</protein>
<sequence length="67" mass="8190">MVTFFEEKIWEMFMTAIFMFCSRKRKWFRCNVAEIEGTMLEIIRDKEQCKRKGCIGWDDKRKVPDTT</sequence>
<gene>
    <name evidence="1" type="ORF">DW021_14000</name>
</gene>
<organism evidence="1 2">
    <name type="scientific">Blautia obeum</name>
    <dbReference type="NCBI Taxonomy" id="40520"/>
    <lineage>
        <taxon>Bacteria</taxon>
        <taxon>Bacillati</taxon>
        <taxon>Bacillota</taxon>
        <taxon>Clostridia</taxon>
        <taxon>Lachnospirales</taxon>
        <taxon>Lachnospiraceae</taxon>
        <taxon>Blautia</taxon>
    </lineage>
</organism>
<evidence type="ECO:0000313" key="1">
    <source>
        <dbReference type="EMBL" id="RHL44361.1"/>
    </source>
</evidence>
<dbReference type="EMBL" id="QROS01000012">
    <property type="protein sequence ID" value="RHL44361.1"/>
    <property type="molecule type" value="Genomic_DNA"/>
</dbReference>
<name>A0A415L739_9FIRM</name>
<evidence type="ECO:0000313" key="2">
    <source>
        <dbReference type="Proteomes" id="UP000285897"/>
    </source>
</evidence>
<proteinExistence type="predicted"/>
<reference evidence="1 2" key="1">
    <citation type="submission" date="2018-08" db="EMBL/GenBank/DDBJ databases">
        <title>A genome reference for cultivated species of the human gut microbiota.</title>
        <authorList>
            <person name="Zou Y."/>
            <person name="Xue W."/>
            <person name="Luo G."/>
        </authorList>
    </citation>
    <scope>NUCLEOTIDE SEQUENCE [LARGE SCALE GENOMIC DNA]</scope>
    <source>
        <strain evidence="1 2">AF37-6AC</strain>
    </source>
</reference>
<comment type="caution">
    <text evidence="1">The sequence shown here is derived from an EMBL/GenBank/DDBJ whole genome shotgun (WGS) entry which is preliminary data.</text>
</comment>
<accession>A0A415L739</accession>
<dbReference type="Proteomes" id="UP000285897">
    <property type="component" value="Unassembled WGS sequence"/>
</dbReference>
<dbReference type="AlphaFoldDB" id="A0A415L739"/>